<dbReference type="Pfam" id="PF16242">
    <property type="entry name" value="Pyrid_ox_like"/>
    <property type="match status" value="1"/>
</dbReference>
<accession>A0A2S8SQT1</accession>
<dbReference type="SUPFAM" id="SSF50475">
    <property type="entry name" value="FMN-binding split barrel"/>
    <property type="match status" value="1"/>
</dbReference>
<dbReference type="AlphaFoldDB" id="A0A2S8SQT1"/>
<name>A0A2S8SQT1_9BACT</name>
<dbReference type="InterPro" id="IPR012349">
    <property type="entry name" value="Split_barrel_FMN-bd"/>
</dbReference>
<reference evidence="2 3" key="1">
    <citation type="journal article" date="2018" name="Syst. Appl. Microbiol.">
        <title>Abditibacterium utsteinense sp. nov., the first cultivated member of candidate phylum FBP, isolated from ice-free Antarctic soil samples.</title>
        <authorList>
            <person name="Tahon G."/>
            <person name="Tytgat B."/>
            <person name="Lebbe L."/>
            <person name="Carlier A."/>
            <person name="Willems A."/>
        </authorList>
    </citation>
    <scope>NUCLEOTIDE SEQUENCE [LARGE SCALE GENOMIC DNA]</scope>
    <source>
        <strain evidence="2 3">LMG 29911</strain>
    </source>
</reference>
<evidence type="ECO:0000313" key="3">
    <source>
        <dbReference type="Proteomes" id="UP000237684"/>
    </source>
</evidence>
<dbReference type="Proteomes" id="UP000237684">
    <property type="component" value="Unassembled WGS sequence"/>
</dbReference>
<proteinExistence type="predicted"/>
<dbReference type="PANTHER" id="PTHR34818">
    <property type="entry name" value="PROTEIN BLI-3"/>
    <property type="match status" value="1"/>
</dbReference>
<dbReference type="EMBL" id="NIGF01000015">
    <property type="protein sequence ID" value="PQV63164.1"/>
    <property type="molecule type" value="Genomic_DNA"/>
</dbReference>
<dbReference type="InParanoid" id="A0A2S8SQT1"/>
<dbReference type="OrthoDB" id="9795235at2"/>
<keyword evidence="3" id="KW-1185">Reference proteome</keyword>
<dbReference type="PANTHER" id="PTHR34818:SF1">
    <property type="entry name" value="PROTEIN BLI-3"/>
    <property type="match status" value="1"/>
</dbReference>
<comment type="caution">
    <text evidence="2">The sequence shown here is derived from an EMBL/GenBank/DDBJ whole genome shotgun (WGS) entry which is preliminary data.</text>
</comment>
<sequence length="166" mass="18625">MPETKTHEEAVQKISKMIKKSRIVMLTTFTEEGHLHARPMAMQDIEFDGDLWFFTGKSSPKVHQIEDQPRVNVAFSDPEHQNYVSLSGRASLVIDAQKNKQFWTPAFEAWFPEGLDDPELALLKIHVDGAEYWDAPSSTVAHVVGFVQAKLTGKPGDPGDHAKVEL</sequence>
<evidence type="ECO:0000313" key="2">
    <source>
        <dbReference type="EMBL" id="PQV63164.1"/>
    </source>
</evidence>
<protein>
    <submittedName>
        <fullName evidence="2">General stress protein 26</fullName>
    </submittedName>
</protein>
<dbReference type="InterPro" id="IPR038725">
    <property type="entry name" value="YdaG_split_barrel_FMN-bd"/>
</dbReference>
<organism evidence="2 3">
    <name type="scientific">Abditibacterium utsteinense</name>
    <dbReference type="NCBI Taxonomy" id="1960156"/>
    <lineage>
        <taxon>Bacteria</taxon>
        <taxon>Pseudomonadati</taxon>
        <taxon>Abditibacteriota</taxon>
        <taxon>Abditibacteriia</taxon>
        <taxon>Abditibacteriales</taxon>
        <taxon>Abditibacteriaceae</taxon>
        <taxon>Abditibacterium</taxon>
    </lineage>
</organism>
<evidence type="ECO:0000259" key="1">
    <source>
        <dbReference type="Pfam" id="PF16242"/>
    </source>
</evidence>
<feature type="domain" description="General stress protein FMN-binding split barrel" evidence="1">
    <location>
        <begin position="9"/>
        <end position="154"/>
    </location>
</feature>
<dbReference type="InterPro" id="IPR052917">
    <property type="entry name" value="Stress-Dev_Protein"/>
</dbReference>
<dbReference type="RefSeq" id="WP_106380750.1">
    <property type="nucleotide sequence ID" value="NZ_NIGF01000015.1"/>
</dbReference>
<dbReference type="Gene3D" id="2.30.110.10">
    <property type="entry name" value="Electron Transport, Fmn-binding Protein, Chain A"/>
    <property type="match status" value="1"/>
</dbReference>
<gene>
    <name evidence="2" type="ORF">B1R32_11572</name>
</gene>